<evidence type="ECO:0000256" key="9">
    <source>
        <dbReference type="HAMAP-Rule" id="MF_00115"/>
    </source>
</evidence>
<comment type="similarity">
    <text evidence="9">Belongs to the MscL family.</text>
</comment>
<dbReference type="InterPro" id="IPR037673">
    <property type="entry name" value="MSC/AndL"/>
</dbReference>
<gene>
    <name evidence="9" type="primary">mscL</name>
    <name evidence="10" type="ORF">CHK_1463</name>
</gene>
<evidence type="ECO:0000256" key="1">
    <source>
        <dbReference type="ARBA" id="ARBA00004141"/>
    </source>
</evidence>
<comment type="subcellular location">
    <subcellularLocation>
        <location evidence="9">Cell membrane</location>
        <topology evidence="9">Multi-pass membrane protein</topology>
    </subcellularLocation>
    <subcellularLocation>
        <location evidence="1">Membrane</location>
        <topology evidence="1">Multi-pass membrane protein</topology>
    </subcellularLocation>
</comment>
<evidence type="ECO:0000256" key="3">
    <source>
        <dbReference type="ARBA" id="ARBA00022475"/>
    </source>
</evidence>
<dbReference type="GO" id="GO:0005886">
    <property type="term" value="C:plasma membrane"/>
    <property type="evidence" value="ECO:0007669"/>
    <property type="project" value="UniProtKB-SubCell"/>
</dbReference>
<keyword evidence="3 9" id="KW-1003">Cell membrane</keyword>
<evidence type="ECO:0000256" key="4">
    <source>
        <dbReference type="ARBA" id="ARBA00022692"/>
    </source>
</evidence>
<dbReference type="PANTHER" id="PTHR30266">
    <property type="entry name" value="MECHANOSENSITIVE CHANNEL MSCL"/>
    <property type="match status" value="1"/>
</dbReference>
<comment type="caution">
    <text evidence="10">The sequence shown here is derived from an EMBL/GenBank/DDBJ whole genome shotgun (WGS) entry which is preliminary data.</text>
</comment>
<dbReference type="STRING" id="270498.CHK_1463"/>
<evidence type="ECO:0000313" key="11">
    <source>
        <dbReference type="Proteomes" id="UP000034076"/>
    </source>
</evidence>
<feature type="transmembrane region" description="Helical" evidence="9">
    <location>
        <begin position="77"/>
        <end position="100"/>
    </location>
</feature>
<dbReference type="Pfam" id="PF01741">
    <property type="entry name" value="MscL"/>
    <property type="match status" value="1"/>
</dbReference>
<evidence type="ECO:0000256" key="2">
    <source>
        <dbReference type="ARBA" id="ARBA00022448"/>
    </source>
</evidence>
<evidence type="ECO:0000256" key="5">
    <source>
        <dbReference type="ARBA" id="ARBA00022989"/>
    </source>
</evidence>
<dbReference type="Proteomes" id="UP000034076">
    <property type="component" value="Unassembled WGS sequence"/>
</dbReference>
<dbReference type="RefSeq" id="WP_046443332.1">
    <property type="nucleotide sequence ID" value="NZ_CAUERS010000125.1"/>
</dbReference>
<dbReference type="GO" id="GO:0008381">
    <property type="term" value="F:mechanosensitive monoatomic ion channel activity"/>
    <property type="evidence" value="ECO:0007669"/>
    <property type="project" value="UniProtKB-UniRule"/>
</dbReference>
<keyword evidence="11" id="KW-1185">Reference proteome</keyword>
<keyword evidence="6 9" id="KW-0406">Ion transport</keyword>
<dbReference type="OrthoDB" id="9810350at2"/>
<keyword evidence="4 9" id="KW-0812">Transmembrane</keyword>
<feature type="transmembrane region" description="Helical" evidence="9">
    <location>
        <begin position="21"/>
        <end position="43"/>
    </location>
</feature>
<evidence type="ECO:0000256" key="8">
    <source>
        <dbReference type="ARBA" id="ARBA00023303"/>
    </source>
</evidence>
<dbReference type="PANTHER" id="PTHR30266:SF2">
    <property type="entry name" value="LARGE-CONDUCTANCE MECHANOSENSITIVE CHANNEL"/>
    <property type="match status" value="1"/>
</dbReference>
<dbReference type="NCBIfam" id="TIGR00220">
    <property type="entry name" value="mscL"/>
    <property type="match status" value="1"/>
</dbReference>
<dbReference type="PATRIC" id="fig|270498.16.peg.904"/>
<keyword evidence="8 9" id="KW-0407">Ion channel</keyword>
<protein>
    <recommendedName>
        <fullName evidence="9">Large-conductance mechanosensitive channel</fullName>
    </recommendedName>
</protein>
<comment type="function">
    <text evidence="9">Channel that opens in response to stretch forces in the membrane lipid bilayer. May participate in the regulation of osmotic pressure changes within the cell.</text>
</comment>
<keyword evidence="2 9" id="KW-0813">Transport</keyword>
<name>A0A0M2NJD5_9FIRM</name>
<dbReference type="EMBL" id="LAYJ01000088">
    <property type="protein sequence ID" value="KKI51076.1"/>
    <property type="molecule type" value="Genomic_DNA"/>
</dbReference>
<organism evidence="10 11">
    <name type="scientific">Christensenella hongkongensis</name>
    <dbReference type="NCBI Taxonomy" id="270498"/>
    <lineage>
        <taxon>Bacteria</taxon>
        <taxon>Bacillati</taxon>
        <taxon>Bacillota</taxon>
        <taxon>Clostridia</taxon>
        <taxon>Christensenellales</taxon>
        <taxon>Christensenellaceae</taxon>
        <taxon>Christensenella</taxon>
    </lineage>
</organism>
<keyword evidence="5 9" id="KW-1133">Transmembrane helix</keyword>
<evidence type="ECO:0000256" key="7">
    <source>
        <dbReference type="ARBA" id="ARBA00023136"/>
    </source>
</evidence>
<dbReference type="InterPro" id="IPR001185">
    <property type="entry name" value="MS_channel"/>
</dbReference>
<evidence type="ECO:0000313" key="10">
    <source>
        <dbReference type="EMBL" id="KKI51076.1"/>
    </source>
</evidence>
<reference evidence="10 11" key="1">
    <citation type="submission" date="2015-04" db="EMBL/GenBank/DDBJ databases">
        <title>Draft genome sequence of bacteremic isolate Catabacter hongkongensis type strain HKU16T.</title>
        <authorList>
            <person name="Lau S.K."/>
            <person name="Teng J.L."/>
            <person name="Huang Y."/>
            <person name="Curreem S.O."/>
            <person name="Tsui S.K."/>
            <person name="Woo P.C."/>
        </authorList>
    </citation>
    <scope>NUCLEOTIDE SEQUENCE [LARGE SCALE GENOMIC DNA]</scope>
    <source>
        <strain evidence="10 11">HKU16</strain>
    </source>
</reference>
<sequence>MAEKKKKGFFQEFKEFISRGSVIDLAVGVIIGAAFTSIVNSLVNDIVNPVIGLLTGGIDFSEWKIPLTSAGAGGATIMIGSFINAVINFLLIALVIFLVIKGINSIHLKKPEPVEEAKPARLCPYCRTEIADDATRCPHCTSVLPEDPCVEEMEETVQKKKSFGRKLTEGSTE</sequence>
<dbReference type="PRINTS" id="PR01264">
    <property type="entry name" value="MECHCHANNEL"/>
</dbReference>
<dbReference type="AlphaFoldDB" id="A0A0M2NJD5"/>
<dbReference type="HAMAP" id="MF_00115">
    <property type="entry name" value="MscL"/>
    <property type="match status" value="1"/>
</dbReference>
<dbReference type="Gene3D" id="1.10.1200.120">
    <property type="entry name" value="Large-conductance mechanosensitive channel, MscL, domain 1"/>
    <property type="match status" value="1"/>
</dbReference>
<dbReference type="InterPro" id="IPR036019">
    <property type="entry name" value="MscL_channel"/>
</dbReference>
<accession>A0A0M2NJD5</accession>
<keyword evidence="7 9" id="KW-0472">Membrane</keyword>
<comment type="subunit">
    <text evidence="9">Homopentamer.</text>
</comment>
<dbReference type="SUPFAM" id="SSF81330">
    <property type="entry name" value="Gated mechanosensitive channel"/>
    <property type="match status" value="1"/>
</dbReference>
<proteinExistence type="inferred from homology"/>
<evidence type="ECO:0000256" key="6">
    <source>
        <dbReference type="ARBA" id="ARBA00023065"/>
    </source>
</evidence>